<dbReference type="Proteomes" id="UP001268610">
    <property type="component" value="Unassembled WGS sequence"/>
</dbReference>
<organism evidence="1 2">
    <name type="scientific">Rhizobium hidalgonense</name>
    <dbReference type="NCBI Taxonomy" id="1538159"/>
    <lineage>
        <taxon>Bacteria</taxon>
        <taxon>Pseudomonadati</taxon>
        <taxon>Pseudomonadota</taxon>
        <taxon>Alphaproteobacteria</taxon>
        <taxon>Hyphomicrobiales</taxon>
        <taxon>Rhizobiaceae</taxon>
        <taxon>Rhizobium/Agrobacterium group</taxon>
        <taxon>Rhizobium</taxon>
    </lineage>
</organism>
<dbReference type="InterPro" id="IPR036291">
    <property type="entry name" value="NAD(P)-bd_dom_sf"/>
</dbReference>
<evidence type="ECO:0000313" key="2">
    <source>
        <dbReference type="Proteomes" id="UP001268610"/>
    </source>
</evidence>
<name>A0AAJ2H590_9HYPH</name>
<dbReference type="SUPFAM" id="SSF51735">
    <property type="entry name" value="NAD(P)-binding Rossmann-fold domains"/>
    <property type="match status" value="1"/>
</dbReference>
<feature type="non-terminal residue" evidence="1">
    <location>
        <position position="1"/>
    </location>
</feature>
<evidence type="ECO:0000313" key="1">
    <source>
        <dbReference type="EMBL" id="MDR9777956.1"/>
    </source>
</evidence>
<accession>A0AAJ2H590</accession>
<dbReference type="AlphaFoldDB" id="A0AAJ2H590"/>
<proteinExistence type="predicted"/>
<gene>
    <name evidence="1" type="ORF">RJJ65_36080</name>
</gene>
<comment type="caution">
    <text evidence="1">The sequence shown here is derived from an EMBL/GenBank/DDBJ whole genome shotgun (WGS) entry which is preliminary data.</text>
</comment>
<dbReference type="InterPro" id="IPR002347">
    <property type="entry name" value="SDR_fam"/>
</dbReference>
<dbReference type="EMBL" id="JAVLSF010000333">
    <property type="protein sequence ID" value="MDR9777956.1"/>
    <property type="molecule type" value="Genomic_DNA"/>
</dbReference>
<sequence length="124" mass="13746">GLLDYPYSSLYAQSKQAMISTANAYRTALVSYGIDVLIIAPGYINTAMLRSLNQGDASHKPFIISEDKAINYILAAIEKRVPLTIFPRPMKYMIKGLSLLPKSVLGWLMLKKLDKPTIPANKSD</sequence>
<reference evidence="1" key="1">
    <citation type="submission" date="2023-04" db="EMBL/GenBank/DDBJ databases">
        <title>Genomic characterization of faba bean (Vicia faba) microsymbionts in Mexican soils.</title>
        <authorList>
            <person name="Rivera Orduna F.N."/>
            <person name="Guevara-Luna J."/>
            <person name="Yan J."/>
            <person name="Arroyo-Herrera I."/>
            <person name="Li Y."/>
            <person name="Vasquez-Murrieta M.S."/>
            <person name="Wang E.T."/>
        </authorList>
    </citation>
    <scope>NUCLEOTIDE SEQUENCE</scope>
    <source>
        <strain evidence="1">CH26</strain>
    </source>
</reference>
<dbReference type="Gene3D" id="3.40.50.720">
    <property type="entry name" value="NAD(P)-binding Rossmann-like Domain"/>
    <property type="match status" value="1"/>
</dbReference>
<dbReference type="Pfam" id="PF00106">
    <property type="entry name" value="adh_short"/>
    <property type="match status" value="1"/>
</dbReference>
<protein>
    <submittedName>
        <fullName evidence="1">SDR family NAD(P)-dependent oxidoreductase</fullName>
    </submittedName>
</protein>
<dbReference type="RefSeq" id="WP_310866109.1">
    <property type="nucleotide sequence ID" value="NZ_JAVLSF010000333.1"/>
</dbReference>